<dbReference type="EMBL" id="RJUF01000022">
    <property type="protein sequence ID" value="MCP9763217.1"/>
    <property type="molecule type" value="Genomic_DNA"/>
</dbReference>
<dbReference type="PROSITE" id="PS51257">
    <property type="entry name" value="PROKAR_LIPOPROTEIN"/>
    <property type="match status" value="1"/>
</dbReference>
<gene>
    <name evidence="1" type="ORF">EGI31_09630</name>
</gene>
<protein>
    <submittedName>
        <fullName evidence="1">Uncharacterized protein</fullName>
    </submittedName>
</protein>
<reference evidence="1 2" key="1">
    <citation type="submission" date="2018-11" db="EMBL/GenBank/DDBJ databases">
        <title>Novel bacteria species description.</title>
        <authorList>
            <person name="Han J.-H."/>
        </authorList>
    </citation>
    <scope>NUCLEOTIDE SEQUENCE [LARGE SCALE GENOMIC DNA]</scope>
    <source>
        <strain evidence="1 2">KCTC23259</strain>
    </source>
</reference>
<comment type="caution">
    <text evidence="1">The sequence shown here is derived from an EMBL/GenBank/DDBJ whole genome shotgun (WGS) entry which is preliminary data.</text>
</comment>
<sequence length="117" mass="13384">MRLLLAFLICLTALSCVQKSHDQTVTVTLDVSEIPDIKTVGVRGSDKPLSWREDFEMKPLVKDSLYTATFSGKTGLLFTEIKFVVNGEFEFKDQDNRRVVFDKSKKTIYQAKFNKIN</sequence>
<keyword evidence="2" id="KW-1185">Reference proteome</keyword>
<dbReference type="Proteomes" id="UP001204144">
    <property type="component" value="Unassembled WGS sequence"/>
</dbReference>
<accession>A0AAE3H1I5</accession>
<dbReference type="AlphaFoldDB" id="A0AAE3H1I5"/>
<evidence type="ECO:0000313" key="2">
    <source>
        <dbReference type="Proteomes" id="UP001204144"/>
    </source>
</evidence>
<proteinExistence type="predicted"/>
<dbReference type="RefSeq" id="WP_255037002.1">
    <property type="nucleotide sequence ID" value="NZ_RJUF01000022.1"/>
</dbReference>
<organism evidence="1 2">
    <name type="scientific">Lacihabitans soyangensis</name>
    <dbReference type="NCBI Taxonomy" id="869394"/>
    <lineage>
        <taxon>Bacteria</taxon>
        <taxon>Pseudomonadati</taxon>
        <taxon>Bacteroidota</taxon>
        <taxon>Cytophagia</taxon>
        <taxon>Cytophagales</taxon>
        <taxon>Leadbetterellaceae</taxon>
        <taxon>Lacihabitans</taxon>
    </lineage>
</organism>
<name>A0AAE3H1I5_9BACT</name>
<evidence type="ECO:0000313" key="1">
    <source>
        <dbReference type="EMBL" id="MCP9763217.1"/>
    </source>
</evidence>